<name>A0A2H9ZYZ4_9ASPA</name>
<gene>
    <name evidence="1" type="ORF">AXF42_Ash017420</name>
</gene>
<keyword evidence="2" id="KW-1185">Reference proteome</keyword>
<protein>
    <submittedName>
        <fullName evidence="1">Uncharacterized protein</fullName>
    </submittedName>
</protein>
<organism evidence="1 2">
    <name type="scientific">Apostasia shenzhenica</name>
    <dbReference type="NCBI Taxonomy" id="1088818"/>
    <lineage>
        <taxon>Eukaryota</taxon>
        <taxon>Viridiplantae</taxon>
        <taxon>Streptophyta</taxon>
        <taxon>Embryophyta</taxon>
        <taxon>Tracheophyta</taxon>
        <taxon>Spermatophyta</taxon>
        <taxon>Magnoliopsida</taxon>
        <taxon>Liliopsida</taxon>
        <taxon>Asparagales</taxon>
        <taxon>Orchidaceae</taxon>
        <taxon>Apostasioideae</taxon>
        <taxon>Apostasia</taxon>
    </lineage>
</organism>
<dbReference type="Proteomes" id="UP000236161">
    <property type="component" value="Unassembled WGS sequence"/>
</dbReference>
<accession>A0A2H9ZYZ4</accession>
<evidence type="ECO:0000313" key="1">
    <source>
        <dbReference type="EMBL" id="PKA48521.1"/>
    </source>
</evidence>
<proteinExistence type="predicted"/>
<evidence type="ECO:0000313" key="2">
    <source>
        <dbReference type="Proteomes" id="UP000236161"/>
    </source>
</evidence>
<dbReference type="AlphaFoldDB" id="A0A2H9ZYZ4"/>
<sequence length="55" mass="6931">MKVWNARRKVIKVIFDDWEESHKILYRYYECLTVIMPRTIYDIQKSQINRSEYLF</sequence>
<reference evidence="1 2" key="1">
    <citation type="journal article" date="2017" name="Nature">
        <title>The Apostasia genome and the evolution of orchids.</title>
        <authorList>
            <person name="Zhang G.Q."/>
            <person name="Liu K.W."/>
            <person name="Li Z."/>
            <person name="Lohaus R."/>
            <person name="Hsiao Y.Y."/>
            <person name="Niu S.C."/>
            <person name="Wang J.Y."/>
            <person name="Lin Y.C."/>
            <person name="Xu Q."/>
            <person name="Chen L.J."/>
            <person name="Yoshida K."/>
            <person name="Fujiwara S."/>
            <person name="Wang Z.W."/>
            <person name="Zhang Y.Q."/>
            <person name="Mitsuda N."/>
            <person name="Wang M."/>
            <person name="Liu G.H."/>
            <person name="Pecoraro L."/>
            <person name="Huang H.X."/>
            <person name="Xiao X.J."/>
            <person name="Lin M."/>
            <person name="Wu X.Y."/>
            <person name="Wu W.L."/>
            <person name="Chen Y.Y."/>
            <person name="Chang S.B."/>
            <person name="Sakamoto S."/>
            <person name="Ohme-Takagi M."/>
            <person name="Yagi M."/>
            <person name="Zeng S.J."/>
            <person name="Shen C.Y."/>
            <person name="Yeh C.M."/>
            <person name="Luo Y.B."/>
            <person name="Tsai W.C."/>
            <person name="Van de Peer Y."/>
            <person name="Liu Z.J."/>
        </authorList>
    </citation>
    <scope>NUCLEOTIDE SEQUENCE [LARGE SCALE GENOMIC DNA]</scope>
    <source>
        <strain evidence="2">cv. Shenzhen</strain>
        <tissue evidence="1">Stem</tissue>
    </source>
</reference>
<dbReference type="EMBL" id="KZ452313">
    <property type="protein sequence ID" value="PKA48521.1"/>
    <property type="molecule type" value="Genomic_DNA"/>
</dbReference>